<dbReference type="PANTHER" id="PTHR44259:SF114">
    <property type="entry name" value="OS06G0707300 PROTEIN"/>
    <property type="match status" value="1"/>
</dbReference>
<keyword evidence="3" id="KW-1185">Reference proteome</keyword>
<sequence>MGLNMSSRRTDLAIYAYGRLAYCRSKDPKWTAPERSKRGFLDVIFHEGKIYAITERSGVHAVADTDSFPLTFIPAPLTSSNSSKGNNIFARKYFVGSSDRLMLVERVIFYCECRCFWYIYKTIRFVAYKLDLSNDNLSWSKRYKLR</sequence>
<dbReference type="InterPro" id="IPR050942">
    <property type="entry name" value="F-box_BR-signaling"/>
</dbReference>
<dbReference type="AlphaFoldDB" id="A0AAV5KB33"/>
<dbReference type="Proteomes" id="UP001054252">
    <property type="component" value="Unassembled WGS sequence"/>
</dbReference>
<organism evidence="2 3">
    <name type="scientific">Rubroshorea leprosula</name>
    <dbReference type="NCBI Taxonomy" id="152421"/>
    <lineage>
        <taxon>Eukaryota</taxon>
        <taxon>Viridiplantae</taxon>
        <taxon>Streptophyta</taxon>
        <taxon>Embryophyta</taxon>
        <taxon>Tracheophyta</taxon>
        <taxon>Spermatophyta</taxon>
        <taxon>Magnoliopsida</taxon>
        <taxon>eudicotyledons</taxon>
        <taxon>Gunneridae</taxon>
        <taxon>Pentapetalae</taxon>
        <taxon>rosids</taxon>
        <taxon>malvids</taxon>
        <taxon>Malvales</taxon>
        <taxon>Dipterocarpaceae</taxon>
        <taxon>Rubroshorea</taxon>
    </lineage>
</organism>
<evidence type="ECO:0000313" key="3">
    <source>
        <dbReference type="Proteomes" id="UP001054252"/>
    </source>
</evidence>
<reference evidence="2 3" key="1">
    <citation type="journal article" date="2021" name="Commun. Biol.">
        <title>The genome of Shorea leprosula (Dipterocarpaceae) highlights the ecological relevance of drought in aseasonal tropical rainforests.</title>
        <authorList>
            <person name="Ng K.K.S."/>
            <person name="Kobayashi M.J."/>
            <person name="Fawcett J.A."/>
            <person name="Hatakeyama M."/>
            <person name="Paape T."/>
            <person name="Ng C.H."/>
            <person name="Ang C.C."/>
            <person name="Tnah L.H."/>
            <person name="Lee C.T."/>
            <person name="Nishiyama T."/>
            <person name="Sese J."/>
            <person name="O'Brien M.J."/>
            <person name="Copetti D."/>
            <person name="Mohd Noor M.I."/>
            <person name="Ong R.C."/>
            <person name="Putra M."/>
            <person name="Sireger I.Z."/>
            <person name="Indrioko S."/>
            <person name="Kosugi Y."/>
            <person name="Izuno A."/>
            <person name="Isagi Y."/>
            <person name="Lee S.L."/>
            <person name="Shimizu K.K."/>
        </authorList>
    </citation>
    <scope>NUCLEOTIDE SEQUENCE [LARGE SCALE GENOMIC DNA]</scope>
    <source>
        <strain evidence="2">214</strain>
    </source>
</reference>
<dbReference type="Pfam" id="PF03478">
    <property type="entry name" value="Beta-prop_KIB1-4"/>
    <property type="match status" value="1"/>
</dbReference>
<dbReference type="EMBL" id="BPVZ01000057">
    <property type="protein sequence ID" value="GKV21465.1"/>
    <property type="molecule type" value="Genomic_DNA"/>
</dbReference>
<proteinExistence type="predicted"/>
<evidence type="ECO:0000259" key="1">
    <source>
        <dbReference type="Pfam" id="PF03478"/>
    </source>
</evidence>
<dbReference type="PANTHER" id="PTHR44259">
    <property type="entry name" value="OS07G0183000 PROTEIN-RELATED"/>
    <property type="match status" value="1"/>
</dbReference>
<protein>
    <recommendedName>
        <fullName evidence="1">KIB1-4 beta-propeller domain-containing protein</fullName>
    </recommendedName>
</protein>
<dbReference type="InterPro" id="IPR005174">
    <property type="entry name" value="KIB1-4_b-propeller"/>
</dbReference>
<feature type="domain" description="KIB1-4 beta-propeller" evidence="1">
    <location>
        <begin position="16"/>
        <end position="142"/>
    </location>
</feature>
<name>A0AAV5KB33_9ROSI</name>
<comment type="caution">
    <text evidence="2">The sequence shown here is derived from an EMBL/GenBank/DDBJ whole genome shotgun (WGS) entry which is preliminary data.</text>
</comment>
<accession>A0AAV5KB33</accession>
<evidence type="ECO:0000313" key="2">
    <source>
        <dbReference type="EMBL" id="GKV21465.1"/>
    </source>
</evidence>
<gene>
    <name evidence="2" type="ORF">SLEP1_g31443</name>
</gene>